<dbReference type="EMBL" id="KN832987">
    <property type="protein sequence ID" value="KIM84513.1"/>
    <property type="molecule type" value="Genomic_DNA"/>
</dbReference>
<evidence type="ECO:0000256" key="5">
    <source>
        <dbReference type="ARBA" id="ARBA00023180"/>
    </source>
</evidence>
<feature type="chain" id="PRO_5002161546" evidence="6">
    <location>
        <begin position="20"/>
        <end position="238"/>
    </location>
</feature>
<dbReference type="Pfam" id="PF07732">
    <property type="entry name" value="Cu-oxidase_3"/>
    <property type="match status" value="1"/>
</dbReference>
<dbReference type="InterPro" id="IPR045087">
    <property type="entry name" value="Cu-oxidase_fam"/>
</dbReference>
<dbReference type="Proteomes" id="UP000054166">
    <property type="component" value="Unassembled WGS sequence"/>
</dbReference>
<comment type="similarity">
    <text evidence="1">Belongs to the multicopper oxidase family.</text>
</comment>
<feature type="signal peptide" evidence="6">
    <location>
        <begin position="1"/>
        <end position="19"/>
    </location>
</feature>
<gene>
    <name evidence="8" type="ORF">PILCRDRAFT_818077</name>
</gene>
<dbReference type="PROSITE" id="PS00079">
    <property type="entry name" value="MULTICOPPER_OXIDASE1"/>
    <property type="match status" value="1"/>
</dbReference>
<reference evidence="8 9" key="1">
    <citation type="submission" date="2014-04" db="EMBL/GenBank/DDBJ databases">
        <authorList>
            <consortium name="DOE Joint Genome Institute"/>
            <person name="Kuo A."/>
            <person name="Tarkka M."/>
            <person name="Buscot F."/>
            <person name="Kohler A."/>
            <person name="Nagy L.G."/>
            <person name="Floudas D."/>
            <person name="Copeland A."/>
            <person name="Barry K.W."/>
            <person name="Cichocki N."/>
            <person name="Veneault-Fourrey C."/>
            <person name="LaButti K."/>
            <person name="Lindquist E.A."/>
            <person name="Lipzen A."/>
            <person name="Lundell T."/>
            <person name="Morin E."/>
            <person name="Murat C."/>
            <person name="Sun H."/>
            <person name="Tunlid A."/>
            <person name="Henrissat B."/>
            <person name="Grigoriev I.V."/>
            <person name="Hibbett D.S."/>
            <person name="Martin F."/>
            <person name="Nordberg H.P."/>
            <person name="Cantor M.N."/>
            <person name="Hua S.X."/>
        </authorList>
    </citation>
    <scope>NUCLEOTIDE SEQUENCE [LARGE SCALE GENOMIC DNA]</scope>
    <source>
        <strain evidence="8 9">F 1598</strain>
    </source>
</reference>
<reference evidence="9" key="2">
    <citation type="submission" date="2015-01" db="EMBL/GenBank/DDBJ databases">
        <title>Evolutionary Origins and Diversification of the Mycorrhizal Mutualists.</title>
        <authorList>
            <consortium name="DOE Joint Genome Institute"/>
            <consortium name="Mycorrhizal Genomics Consortium"/>
            <person name="Kohler A."/>
            <person name="Kuo A."/>
            <person name="Nagy L.G."/>
            <person name="Floudas D."/>
            <person name="Copeland A."/>
            <person name="Barry K.W."/>
            <person name="Cichocki N."/>
            <person name="Veneault-Fourrey C."/>
            <person name="LaButti K."/>
            <person name="Lindquist E.A."/>
            <person name="Lipzen A."/>
            <person name="Lundell T."/>
            <person name="Morin E."/>
            <person name="Murat C."/>
            <person name="Riley R."/>
            <person name="Ohm R."/>
            <person name="Sun H."/>
            <person name="Tunlid A."/>
            <person name="Henrissat B."/>
            <person name="Grigoriev I.V."/>
            <person name="Hibbett D.S."/>
            <person name="Martin F."/>
        </authorList>
    </citation>
    <scope>NUCLEOTIDE SEQUENCE [LARGE SCALE GENOMIC DNA]</scope>
    <source>
        <strain evidence="9">F 1598</strain>
    </source>
</reference>
<evidence type="ECO:0000313" key="9">
    <source>
        <dbReference type="Proteomes" id="UP000054166"/>
    </source>
</evidence>
<keyword evidence="4" id="KW-0186">Copper</keyword>
<dbReference type="GO" id="GO:0016491">
    <property type="term" value="F:oxidoreductase activity"/>
    <property type="evidence" value="ECO:0007669"/>
    <property type="project" value="UniProtKB-KW"/>
</dbReference>
<protein>
    <submittedName>
        <fullName evidence="8">Multicopper oxidase</fullName>
    </submittedName>
</protein>
<keyword evidence="3" id="KW-0560">Oxidoreductase</keyword>
<dbReference type="GO" id="GO:0005507">
    <property type="term" value="F:copper ion binding"/>
    <property type="evidence" value="ECO:0007669"/>
    <property type="project" value="InterPro"/>
</dbReference>
<keyword evidence="6" id="KW-0732">Signal</keyword>
<dbReference type="CDD" id="cd13857">
    <property type="entry name" value="CuRO_1_Diphenol_Ox"/>
    <property type="match status" value="1"/>
</dbReference>
<evidence type="ECO:0000313" key="8">
    <source>
        <dbReference type="EMBL" id="KIM84513.1"/>
    </source>
</evidence>
<keyword evidence="9" id="KW-1185">Reference proteome</keyword>
<evidence type="ECO:0000256" key="3">
    <source>
        <dbReference type="ARBA" id="ARBA00023002"/>
    </source>
</evidence>
<evidence type="ECO:0000256" key="2">
    <source>
        <dbReference type="ARBA" id="ARBA00022723"/>
    </source>
</evidence>
<keyword evidence="5" id="KW-0325">Glycoprotein</keyword>
<dbReference type="PANTHER" id="PTHR11709">
    <property type="entry name" value="MULTI-COPPER OXIDASE"/>
    <property type="match status" value="1"/>
</dbReference>
<dbReference type="SUPFAM" id="SSF49503">
    <property type="entry name" value="Cupredoxins"/>
    <property type="match status" value="1"/>
</dbReference>
<name>A0A0C3BDW7_PILCF</name>
<keyword evidence="2" id="KW-0479">Metal-binding</keyword>
<dbReference type="InterPro" id="IPR011707">
    <property type="entry name" value="Cu-oxidase-like_N"/>
</dbReference>
<dbReference type="PANTHER" id="PTHR11709:SF414">
    <property type="entry name" value="ADR239WP"/>
    <property type="match status" value="1"/>
</dbReference>
<dbReference type="OrthoDB" id="2121828at2759"/>
<dbReference type="InterPro" id="IPR033138">
    <property type="entry name" value="Cu_oxidase_CS"/>
</dbReference>
<dbReference type="AlphaFoldDB" id="A0A0C3BDW7"/>
<evidence type="ECO:0000256" key="4">
    <source>
        <dbReference type="ARBA" id="ARBA00023008"/>
    </source>
</evidence>
<dbReference type="InParanoid" id="A0A0C3BDW7"/>
<proteinExistence type="inferred from homology"/>
<evidence type="ECO:0000256" key="1">
    <source>
        <dbReference type="ARBA" id="ARBA00010609"/>
    </source>
</evidence>
<accession>A0A0C3BDW7</accession>
<evidence type="ECO:0000259" key="7">
    <source>
        <dbReference type="Pfam" id="PF07732"/>
    </source>
</evidence>
<feature type="domain" description="Plastocyanin-like" evidence="7">
    <location>
        <begin position="93"/>
        <end position="200"/>
    </location>
</feature>
<dbReference type="InterPro" id="IPR008972">
    <property type="entry name" value="Cupredoxin"/>
</dbReference>
<organism evidence="8 9">
    <name type="scientific">Piloderma croceum (strain F 1598)</name>
    <dbReference type="NCBI Taxonomy" id="765440"/>
    <lineage>
        <taxon>Eukaryota</taxon>
        <taxon>Fungi</taxon>
        <taxon>Dikarya</taxon>
        <taxon>Basidiomycota</taxon>
        <taxon>Agaricomycotina</taxon>
        <taxon>Agaricomycetes</taxon>
        <taxon>Agaricomycetidae</taxon>
        <taxon>Atheliales</taxon>
        <taxon>Atheliaceae</taxon>
        <taxon>Piloderma</taxon>
    </lineage>
</organism>
<dbReference type="HOGENOM" id="CLU_1166226_0_0_1"/>
<dbReference type="STRING" id="765440.A0A0C3BDW7"/>
<dbReference type="Gene3D" id="2.60.40.420">
    <property type="entry name" value="Cupredoxins - blue copper proteins"/>
    <property type="match status" value="1"/>
</dbReference>
<sequence length="238" mass="26358">MKLQICTVIFLTSFILASAQSIISDSTSYTAITTVSQGGPTPTIAFEAPALLTEVTPAVSPNMASYQLNSSFKITNRSVTRTYYWTIAARYGAPDGYYRSYITINSQMPGPLVEANEGDTLVFNIYNALPSQTASIHWHGMHQNGTAFMDGVPGVTQCPIQSGKSFTYHFTVTQYGTYWYHSHSSTQYTDGLFGPLIIHSVNDPLVRGTDFDYEQVIILNDWYHNQAVRTCPHLPNGI</sequence>
<evidence type="ECO:0000256" key="6">
    <source>
        <dbReference type="SAM" id="SignalP"/>
    </source>
</evidence>